<gene>
    <name evidence="1" type="ORF">M513_01089</name>
</gene>
<dbReference type="EMBL" id="KL363186">
    <property type="protein sequence ID" value="KFD57856.1"/>
    <property type="molecule type" value="Genomic_DNA"/>
</dbReference>
<evidence type="ECO:0000313" key="1">
    <source>
        <dbReference type="EMBL" id="KFD57856.1"/>
    </source>
</evidence>
<feature type="non-terminal residue" evidence="1">
    <location>
        <position position="114"/>
    </location>
</feature>
<keyword evidence="2" id="KW-1185">Reference proteome</keyword>
<organism evidence="1 2">
    <name type="scientific">Trichuris suis</name>
    <name type="common">pig whipworm</name>
    <dbReference type="NCBI Taxonomy" id="68888"/>
    <lineage>
        <taxon>Eukaryota</taxon>
        <taxon>Metazoa</taxon>
        <taxon>Ecdysozoa</taxon>
        <taxon>Nematoda</taxon>
        <taxon>Enoplea</taxon>
        <taxon>Dorylaimia</taxon>
        <taxon>Trichinellida</taxon>
        <taxon>Trichuridae</taxon>
        <taxon>Trichuris</taxon>
    </lineage>
</organism>
<accession>A0A085MKW0</accession>
<evidence type="ECO:0000313" key="2">
    <source>
        <dbReference type="Proteomes" id="UP000030764"/>
    </source>
</evidence>
<proteinExistence type="predicted"/>
<name>A0A085MKW0_9BILA</name>
<reference evidence="1 2" key="1">
    <citation type="journal article" date="2014" name="Nat. Genet.">
        <title>Genome and transcriptome of the porcine whipworm Trichuris suis.</title>
        <authorList>
            <person name="Jex A.R."/>
            <person name="Nejsum P."/>
            <person name="Schwarz E.M."/>
            <person name="Hu L."/>
            <person name="Young N.D."/>
            <person name="Hall R.S."/>
            <person name="Korhonen P.K."/>
            <person name="Liao S."/>
            <person name="Thamsborg S."/>
            <person name="Xia J."/>
            <person name="Xu P."/>
            <person name="Wang S."/>
            <person name="Scheerlinck J.P."/>
            <person name="Hofmann A."/>
            <person name="Sternberg P.W."/>
            <person name="Wang J."/>
            <person name="Gasser R.B."/>
        </authorList>
    </citation>
    <scope>NUCLEOTIDE SEQUENCE [LARGE SCALE GENOMIC DNA]</scope>
    <source>
        <strain evidence="1">DCEP-RM93M</strain>
    </source>
</reference>
<dbReference type="Proteomes" id="UP000030764">
    <property type="component" value="Unassembled WGS sequence"/>
</dbReference>
<protein>
    <submittedName>
        <fullName evidence="1">Uncharacterized protein</fullName>
    </submittedName>
</protein>
<feature type="non-terminal residue" evidence="1">
    <location>
        <position position="1"/>
    </location>
</feature>
<dbReference type="AlphaFoldDB" id="A0A085MKW0"/>
<sequence>NVKGHLLFISILDEYHLRKHPTTGQIVCNFHHNSAVPLPQKSNAELATSSKIGLSEVNDDKVGARLLRATGTSPERSTGRSKVRLASAIHCGLHFSGKFCSLAKKGAFSLLRVF</sequence>